<dbReference type="InterPro" id="IPR004211">
    <property type="entry name" value="Endonuclease_7"/>
</dbReference>
<keyword evidence="1" id="KW-0540">Nuclease</keyword>
<keyword evidence="1" id="KW-0255">Endonuclease</keyword>
<evidence type="ECO:0000313" key="2">
    <source>
        <dbReference type="Proteomes" id="UP000198960"/>
    </source>
</evidence>
<sequence>MAERRQLETFGCTRCSRVLPGTAFHAGNGVQAVSQPCKECKSTIKTAATRERRVSGGRAPYHLLSEVDPEARKAVCRECGPVHIYATGTKAGRGWRCGARSDEISDENYAAREDIADKFASKKWHRIRNVDGAAMRGECSQCGDVPVGWNQSGQYFVCKSPARKRRHADAERRRRRLLQYGLTPEEYEEMKEAQGGVCAICGGTSARADGDGALVIDHDHGTGRVRALLCNLCNAGIGHLRDDPKIMLAAIEYVTFHAARLTQEDS</sequence>
<gene>
    <name evidence="1" type="ORF">SAMN05660991_00733</name>
</gene>
<accession>A0A1H8QQD3</accession>
<name>A0A1H8QQD3_9ACTN</name>
<dbReference type="GO" id="GO:0004519">
    <property type="term" value="F:endonuclease activity"/>
    <property type="evidence" value="ECO:0007669"/>
    <property type="project" value="UniProtKB-KW"/>
</dbReference>
<dbReference type="Gene3D" id="3.40.1800.10">
    <property type="entry name" value="His-Me finger endonucleases"/>
    <property type="match status" value="1"/>
</dbReference>
<dbReference type="Pfam" id="PF02945">
    <property type="entry name" value="Endonuclease_7"/>
    <property type="match status" value="1"/>
</dbReference>
<protein>
    <submittedName>
        <fullName evidence="1">Recombination endonuclease VII</fullName>
    </submittedName>
</protein>
<dbReference type="RefSeq" id="WP_170860949.1">
    <property type="nucleotide sequence ID" value="NZ_FOEE01000002.1"/>
</dbReference>
<reference evidence="2" key="1">
    <citation type="submission" date="2016-10" db="EMBL/GenBank/DDBJ databases">
        <authorList>
            <person name="Varghese N."/>
            <person name="Submissions S."/>
        </authorList>
    </citation>
    <scope>NUCLEOTIDE SEQUENCE [LARGE SCALE GENOMIC DNA]</scope>
    <source>
        <strain evidence="2">DSM 45413</strain>
    </source>
</reference>
<dbReference type="InterPro" id="IPR038563">
    <property type="entry name" value="Endonuclease_7_sf"/>
</dbReference>
<dbReference type="InterPro" id="IPR044925">
    <property type="entry name" value="His-Me_finger_sf"/>
</dbReference>
<keyword evidence="1" id="KW-0378">Hydrolase</keyword>
<keyword evidence="2" id="KW-1185">Reference proteome</keyword>
<organism evidence="1 2">
    <name type="scientific">Trujillonella endophytica</name>
    <dbReference type="NCBI Taxonomy" id="673521"/>
    <lineage>
        <taxon>Bacteria</taxon>
        <taxon>Bacillati</taxon>
        <taxon>Actinomycetota</taxon>
        <taxon>Actinomycetes</taxon>
        <taxon>Geodermatophilales</taxon>
        <taxon>Geodermatophilaceae</taxon>
        <taxon>Trujillonella</taxon>
    </lineage>
</organism>
<dbReference type="Proteomes" id="UP000198960">
    <property type="component" value="Unassembled WGS sequence"/>
</dbReference>
<dbReference type="EMBL" id="FOEE01000002">
    <property type="protein sequence ID" value="SEO56256.1"/>
    <property type="molecule type" value="Genomic_DNA"/>
</dbReference>
<dbReference type="SUPFAM" id="SSF54060">
    <property type="entry name" value="His-Me finger endonucleases"/>
    <property type="match status" value="1"/>
</dbReference>
<proteinExistence type="predicted"/>
<dbReference type="AlphaFoldDB" id="A0A1H8QQD3"/>
<evidence type="ECO:0000313" key="1">
    <source>
        <dbReference type="EMBL" id="SEO56256.1"/>
    </source>
</evidence>